<keyword evidence="1" id="KW-0547">Nucleotide-binding</keyword>
<dbReference type="InterPro" id="IPR001806">
    <property type="entry name" value="Small_GTPase"/>
</dbReference>
<dbReference type="GO" id="GO:0005525">
    <property type="term" value="F:GTP binding"/>
    <property type="evidence" value="ECO:0007669"/>
    <property type="project" value="UniProtKB-KW"/>
</dbReference>
<proteinExistence type="predicted"/>
<dbReference type="InterPro" id="IPR005225">
    <property type="entry name" value="Small_GTP-bd"/>
</dbReference>
<dbReference type="SMART" id="SM00173">
    <property type="entry name" value="RAS"/>
    <property type="match status" value="1"/>
</dbReference>
<name>A0A6P8IGE4_ACTTE</name>
<dbReference type="GO" id="GO:0003924">
    <property type="term" value="F:GTPase activity"/>
    <property type="evidence" value="ECO:0007669"/>
    <property type="project" value="InterPro"/>
</dbReference>
<dbReference type="RefSeq" id="XP_031565809.1">
    <property type="nucleotide sequence ID" value="XM_031709949.1"/>
</dbReference>
<evidence type="ECO:0000313" key="4">
    <source>
        <dbReference type="RefSeq" id="XP_031565809.1"/>
    </source>
</evidence>
<dbReference type="FunFam" id="3.40.50.300:FF:001329">
    <property type="entry name" value="Small GTP-binding protein, putative"/>
    <property type="match status" value="1"/>
</dbReference>
<dbReference type="KEGG" id="aten:116300967"/>
<accession>A0A6P8IGE4</accession>
<dbReference type="Gene3D" id="3.40.50.300">
    <property type="entry name" value="P-loop containing nucleotide triphosphate hydrolases"/>
    <property type="match status" value="1"/>
</dbReference>
<keyword evidence="2" id="KW-0342">GTP-binding</keyword>
<dbReference type="InterPro" id="IPR027417">
    <property type="entry name" value="P-loop_NTPase"/>
</dbReference>
<dbReference type="SMART" id="SM00175">
    <property type="entry name" value="RAB"/>
    <property type="match status" value="1"/>
</dbReference>
<organism evidence="3 4">
    <name type="scientific">Actinia tenebrosa</name>
    <name type="common">Australian red waratah sea anemone</name>
    <dbReference type="NCBI Taxonomy" id="6105"/>
    <lineage>
        <taxon>Eukaryota</taxon>
        <taxon>Metazoa</taxon>
        <taxon>Cnidaria</taxon>
        <taxon>Anthozoa</taxon>
        <taxon>Hexacorallia</taxon>
        <taxon>Actiniaria</taxon>
        <taxon>Actiniidae</taxon>
        <taxon>Actinia</taxon>
    </lineage>
</organism>
<keyword evidence="3" id="KW-1185">Reference proteome</keyword>
<sequence length="207" mass="23183">MARAAEENIPLNKRSFKVILCGGCGVGKTSIYTRLKDEHFEDIESKTVLPDQCIINLTTNKNVEVKVTLWDTAGLEKFDSVTHSYFSDSHLVLIVYSTDKKESLVQAVKYKNEASNHALGAHLVLVQNKIDLNDSAAISEQEVKSFLKNNDFKLSFKVSAKTGDGIKEMKKKLADHLHKYGKKCKKKSGTVNLENSQTTTKKCCRQQ</sequence>
<reference evidence="4" key="1">
    <citation type="submission" date="2025-08" db="UniProtKB">
        <authorList>
            <consortium name="RefSeq"/>
        </authorList>
    </citation>
    <scope>IDENTIFICATION</scope>
    <source>
        <tissue evidence="4">Tentacle</tissue>
    </source>
</reference>
<dbReference type="PRINTS" id="PR00449">
    <property type="entry name" value="RASTRNSFRMNG"/>
</dbReference>
<dbReference type="Pfam" id="PF00071">
    <property type="entry name" value="Ras"/>
    <property type="match status" value="1"/>
</dbReference>
<evidence type="ECO:0000256" key="2">
    <source>
        <dbReference type="ARBA" id="ARBA00023134"/>
    </source>
</evidence>
<dbReference type="InterPro" id="IPR050227">
    <property type="entry name" value="Rab"/>
</dbReference>
<dbReference type="InParanoid" id="A0A6P8IGE4"/>
<dbReference type="PROSITE" id="PS51419">
    <property type="entry name" value="RAB"/>
    <property type="match status" value="1"/>
</dbReference>
<dbReference type="SMART" id="SM00174">
    <property type="entry name" value="RHO"/>
    <property type="match status" value="1"/>
</dbReference>
<dbReference type="NCBIfam" id="TIGR00231">
    <property type="entry name" value="small_GTP"/>
    <property type="match status" value="1"/>
</dbReference>
<dbReference type="GeneID" id="116300967"/>
<dbReference type="AlphaFoldDB" id="A0A6P8IGE4"/>
<gene>
    <name evidence="4" type="primary">LOC116300967</name>
</gene>
<dbReference type="Proteomes" id="UP000515163">
    <property type="component" value="Unplaced"/>
</dbReference>
<dbReference type="OrthoDB" id="28034at2759"/>
<dbReference type="PANTHER" id="PTHR47977">
    <property type="entry name" value="RAS-RELATED PROTEIN RAB"/>
    <property type="match status" value="1"/>
</dbReference>
<evidence type="ECO:0000313" key="3">
    <source>
        <dbReference type="Proteomes" id="UP000515163"/>
    </source>
</evidence>
<protein>
    <submittedName>
        <fullName evidence="4">Ras-related protein RabC-like</fullName>
    </submittedName>
</protein>
<dbReference type="CDD" id="cd00154">
    <property type="entry name" value="Rab"/>
    <property type="match status" value="1"/>
</dbReference>
<evidence type="ECO:0000256" key="1">
    <source>
        <dbReference type="ARBA" id="ARBA00022741"/>
    </source>
</evidence>
<dbReference type="SUPFAM" id="SSF52540">
    <property type="entry name" value="P-loop containing nucleoside triphosphate hydrolases"/>
    <property type="match status" value="1"/>
</dbReference>